<evidence type="ECO:0000313" key="1">
    <source>
        <dbReference type="EMBL" id="OEU15051.1"/>
    </source>
</evidence>
<dbReference type="EMBL" id="KV784359">
    <property type="protein sequence ID" value="OEU15051.1"/>
    <property type="molecule type" value="Genomic_DNA"/>
</dbReference>
<proteinExistence type="predicted"/>
<evidence type="ECO:0000313" key="2">
    <source>
        <dbReference type="Proteomes" id="UP000095751"/>
    </source>
</evidence>
<organism evidence="1 2">
    <name type="scientific">Fragilariopsis cylindrus CCMP1102</name>
    <dbReference type="NCBI Taxonomy" id="635003"/>
    <lineage>
        <taxon>Eukaryota</taxon>
        <taxon>Sar</taxon>
        <taxon>Stramenopiles</taxon>
        <taxon>Ochrophyta</taxon>
        <taxon>Bacillariophyta</taxon>
        <taxon>Bacillariophyceae</taxon>
        <taxon>Bacillariophycidae</taxon>
        <taxon>Bacillariales</taxon>
        <taxon>Bacillariaceae</taxon>
        <taxon>Fragilariopsis</taxon>
    </lineage>
</organism>
<dbReference type="InParanoid" id="A0A1E7FA56"/>
<dbReference type="Proteomes" id="UP000095751">
    <property type="component" value="Unassembled WGS sequence"/>
</dbReference>
<gene>
    <name evidence="1" type="ORF">FRACYDRAFT_269198</name>
</gene>
<protein>
    <recommendedName>
        <fullName evidence="3">AMP-dependent synthetase/ligase domain-containing protein</fullName>
    </recommendedName>
</protein>
<dbReference type="AlphaFoldDB" id="A0A1E7FA56"/>
<dbReference type="Gene3D" id="3.40.50.12780">
    <property type="entry name" value="N-terminal domain of ligase-like"/>
    <property type="match status" value="1"/>
</dbReference>
<dbReference type="InterPro" id="IPR042099">
    <property type="entry name" value="ANL_N_sf"/>
</dbReference>
<reference evidence="1 2" key="1">
    <citation type="submission" date="2016-09" db="EMBL/GenBank/DDBJ databases">
        <title>Extensive genetic diversity and differential bi-allelic expression allows diatom success in the polar Southern Ocean.</title>
        <authorList>
            <consortium name="DOE Joint Genome Institute"/>
            <person name="Mock T."/>
            <person name="Otillar R.P."/>
            <person name="Strauss J."/>
            <person name="Dupont C."/>
            <person name="Frickenhaus S."/>
            <person name="Maumus F."/>
            <person name="Mcmullan M."/>
            <person name="Sanges R."/>
            <person name="Schmutz J."/>
            <person name="Toseland A."/>
            <person name="Valas R."/>
            <person name="Veluchamy A."/>
            <person name="Ward B.J."/>
            <person name="Allen A."/>
            <person name="Barry K."/>
            <person name="Falciatore A."/>
            <person name="Ferrante M."/>
            <person name="Fortunato A.E."/>
            <person name="Gloeckner G."/>
            <person name="Gruber A."/>
            <person name="Hipkin R."/>
            <person name="Janech M."/>
            <person name="Kroth P."/>
            <person name="Leese F."/>
            <person name="Lindquist E."/>
            <person name="Lyon B.R."/>
            <person name="Martin J."/>
            <person name="Mayer C."/>
            <person name="Parker M."/>
            <person name="Quesneville H."/>
            <person name="Raymond J."/>
            <person name="Uhlig C."/>
            <person name="Valentin K.U."/>
            <person name="Worden A.Z."/>
            <person name="Armbrust E.V."/>
            <person name="Bowler C."/>
            <person name="Green B."/>
            <person name="Moulton V."/>
            <person name="Van Oosterhout C."/>
            <person name="Grigoriev I."/>
        </authorList>
    </citation>
    <scope>NUCLEOTIDE SEQUENCE [LARGE SCALE GENOMIC DNA]</scope>
    <source>
        <strain evidence="1 2">CCMP1102</strain>
    </source>
</reference>
<dbReference type="OrthoDB" id="10253115at2759"/>
<sequence length="129" mass="13423">MGTDAAWEVAMIEDDVVCVAITLCHPFGIGSAVCSTLNTGATLVLPSVGDIRGCGVPSERADATLEVLESEKCTLLFADTHTLKALPDDHPERLSLKGGVCKVGSGSQFLEETVKFGGATFKTIGSLPK</sequence>
<name>A0A1E7FA56_9STRA</name>
<dbReference type="SUPFAM" id="SSF56801">
    <property type="entry name" value="Acetyl-CoA synthetase-like"/>
    <property type="match status" value="1"/>
</dbReference>
<dbReference type="KEGG" id="fcy:FRACYDRAFT_269198"/>
<evidence type="ECO:0008006" key="3">
    <source>
        <dbReference type="Google" id="ProtNLM"/>
    </source>
</evidence>
<keyword evidence="2" id="KW-1185">Reference proteome</keyword>
<accession>A0A1E7FA56</accession>